<organism evidence="2 3">
    <name type="scientific">Dissostichus eleginoides</name>
    <name type="common">Patagonian toothfish</name>
    <name type="synonym">Dissostichus amissus</name>
    <dbReference type="NCBI Taxonomy" id="100907"/>
    <lineage>
        <taxon>Eukaryota</taxon>
        <taxon>Metazoa</taxon>
        <taxon>Chordata</taxon>
        <taxon>Craniata</taxon>
        <taxon>Vertebrata</taxon>
        <taxon>Euteleostomi</taxon>
        <taxon>Actinopterygii</taxon>
        <taxon>Neopterygii</taxon>
        <taxon>Teleostei</taxon>
        <taxon>Neoteleostei</taxon>
        <taxon>Acanthomorphata</taxon>
        <taxon>Eupercaria</taxon>
        <taxon>Perciformes</taxon>
        <taxon>Notothenioidei</taxon>
        <taxon>Nototheniidae</taxon>
        <taxon>Dissostichus</taxon>
    </lineage>
</organism>
<accession>A0AAD9FGY4</accession>
<feature type="region of interest" description="Disordered" evidence="1">
    <location>
        <begin position="127"/>
        <end position="158"/>
    </location>
</feature>
<protein>
    <submittedName>
        <fullName evidence="2">Formate-dependent phosphoribosylglycinamide formyltransferase</fullName>
    </submittedName>
</protein>
<name>A0AAD9FGY4_DISEL</name>
<comment type="caution">
    <text evidence="2">The sequence shown here is derived from an EMBL/GenBank/DDBJ whole genome shotgun (WGS) entry which is preliminary data.</text>
</comment>
<evidence type="ECO:0000256" key="1">
    <source>
        <dbReference type="SAM" id="MobiDB-lite"/>
    </source>
</evidence>
<keyword evidence="3" id="KW-1185">Reference proteome</keyword>
<gene>
    <name evidence="2" type="ORF">KUDE01_003938</name>
</gene>
<reference evidence="2" key="1">
    <citation type="submission" date="2023-04" db="EMBL/GenBank/DDBJ databases">
        <title>Chromosome-level genome of Chaenocephalus aceratus.</title>
        <authorList>
            <person name="Park H."/>
        </authorList>
    </citation>
    <scope>NUCLEOTIDE SEQUENCE</scope>
    <source>
        <strain evidence="2">DE</strain>
        <tissue evidence="2">Muscle</tissue>
    </source>
</reference>
<evidence type="ECO:0000313" key="2">
    <source>
        <dbReference type="EMBL" id="KAK1900966.1"/>
    </source>
</evidence>
<proteinExistence type="predicted"/>
<sequence>MRGSEQDWIHSSEQTSGNLHKLFHKSGSISDSEDHFDFLLWLNVGSLKRIPAVGARRQPVRTDDYLWEPSGGVAHSWSHANEINHREEEAEFKLCSEGPAEPRSMAPKGPPMQEDVIDEQEGKGLIARPCRGSPCGARGPGSVPALTSVRAQMTPVLS</sequence>
<evidence type="ECO:0000313" key="3">
    <source>
        <dbReference type="Proteomes" id="UP001228049"/>
    </source>
</evidence>
<dbReference type="EMBL" id="JASDAP010000006">
    <property type="protein sequence ID" value="KAK1900966.1"/>
    <property type="molecule type" value="Genomic_DNA"/>
</dbReference>
<dbReference type="AlphaFoldDB" id="A0AAD9FGY4"/>
<dbReference type="Proteomes" id="UP001228049">
    <property type="component" value="Unassembled WGS sequence"/>
</dbReference>
<feature type="compositionally biased region" description="Polar residues" evidence="1">
    <location>
        <begin position="149"/>
        <end position="158"/>
    </location>
</feature>